<feature type="transmembrane region" description="Helical" evidence="6">
    <location>
        <begin position="115"/>
        <end position="133"/>
    </location>
</feature>
<dbReference type="GO" id="GO:0046677">
    <property type="term" value="P:response to antibiotic"/>
    <property type="evidence" value="ECO:0007669"/>
    <property type="project" value="UniProtKB-KW"/>
</dbReference>
<evidence type="ECO:0000256" key="2">
    <source>
        <dbReference type="ARBA" id="ARBA00022692"/>
    </source>
</evidence>
<dbReference type="Pfam" id="PF01061">
    <property type="entry name" value="ABC2_membrane"/>
    <property type="match status" value="1"/>
</dbReference>
<protein>
    <recommendedName>
        <fullName evidence="6">Transport permease protein</fullName>
    </recommendedName>
</protein>
<feature type="transmembrane region" description="Helical" evidence="6">
    <location>
        <begin position="139"/>
        <end position="163"/>
    </location>
</feature>
<keyword evidence="4 6" id="KW-0472">Membrane</keyword>
<keyword evidence="6" id="KW-0813">Transport</keyword>
<organism evidence="8 9">
    <name type="scientific">Nocardia terrae</name>
    <dbReference type="NCBI Taxonomy" id="2675851"/>
    <lineage>
        <taxon>Bacteria</taxon>
        <taxon>Bacillati</taxon>
        <taxon>Actinomycetota</taxon>
        <taxon>Actinomycetes</taxon>
        <taxon>Mycobacteriales</taxon>
        <taxon>Nocardiaceae</taxon>
        <taxon>Nocardia</taxon>
    </lineage>
</organism>
<dbReference type="GO" id="GO:0043190">
    <property type="term" value="C:ATP-binding cassette (ABC) transporter complex"/>
    <property type="evidence" value="ECO:0007669"/>
    <property type="project" value="InterPro"/>
</dbReference>
<feature type="domain" description="ABC transmembrane type-2" evidence="7">
    <location>
        <begin position="25"/>
        <end position="252"/>
    </location>
</feature>
<evidence type="ECO:0000259" key="7">
    <source>
        <dbReference type="PROSITE" id="PS51012"/>
    </source>
</evidence>
<dbReference type="InterPro" id="IPR000412">
    <property type="entry name" value="ABC_2_transport"/>
</dbReference>
<keyword evidence="2 6" id="KW-0812">Transmembrane</keyword>
<dbReference type="AlphaFoldDB" id="A0A7K1V2R9"/>
<reference evidence="8 9" key="1">
    <citation type="submission" date="2019-12" db="EMBL/GenBank/DDBJ databases">
        <title>Nocardia sp. nov. ET3-3 isolated from soil.</title>
        <authorList>
            <person name="Kanchanasin P."/>
            <person name="Tanasupawat S."/>
            <person name="Yuki M."/>
            <person name="Kudo T."/>
        </authorList>
    </citation>
    <scope>NUCLEOTIDE SEQUENCE [LARGE SCALE GENOMIC DNA]</scope>
    <source>
        <strain evidence="8 9">ET3-3</strain>
    </source>
</reference>
<evidence type="ECO:0000256" key="3">
    <source>
        <dbReference type="ARBA" id="ARBA00022989"/>
    </source>
</evidence>
<feature type="transmembrane region" description="Helical" evidence="6">
    <location>
        <begin position="25"/>
        <end position="45"/>
    </location>
</feature>
<dbReference type="EMBL" id="WRPP01000005">
    <property type="protein sequence ID" value="MVU80905.1"/>
    <property type="molecule type" value="Genomic_DNA"/>
</dbReference>
<accession>A0A7K1V2R9</accession>
<dbReference type="GO" id="GO:0140359">
    <property type="term" value="F:ABC-type transporter activity"/>
    <property type="evidence" value="ECO:0007669"/>
    <property type="project" value="InterPro"/>
</dbReference>
<evidence type="ECO:0000313" key="9">
    <source>
        <dbReference type="Proteomes" id="UP000466794"/>
    </source>
</evidence>
<evidence type="ECO:0000256" key="4">
    <source>
        <dbReference type="ARBA" id="ARBA00023136"/>
    </source>
</evidence>
<comment type="similarity">
    <text evidence="6">Belongs to the ABC-2 integral membrane protein family.</text>
</comment>
<keyword evidence="5" id="KW-0046">Antibiotic resistance</keyword>
<dbReference type="PANTHER" id="PTHR43027">
    <property type="entry name" value="DOXORUBICIN RESISTANCE ABC TRANSPORTER PERMEASE PROTEIN DRRC-RELATED"/>
    <property type="match status" value="1"/>
</dbReference>
<feature type="transmembrane region" description="Helical" evidence="6">
    <location>
        <begin position="57"/>
        <end position="82"/>
    </location>
</feature>
<evidence type="ECO:0000256" key="6">
    <source>
        <dbReference type="RuleBase" id="RU361157"/>
    </source>
</evidence>
<dbReference type="InterPro" id="IPR013525">
    <property type="entry name" value="ABC2_TM"/>
</dbReference>
<comment type="caution">
    <text evidence="8">The sequence shown here is derived from an EMBL/GenBank/DDBJ whole genome shotgun (WGS) entry which is preliminary data.</text>
</comment>
<evidence type="ECO:0000256" key="5">
    <source>
        <dbReference type="ARBA" id="ARBA00023251"/>
    </source>
</evidence>
<comment type="subcellular location">
    <subcellularLocation>
        <location evidence="6">Cell membrane</location>
        <topology evidence="6">Multi-pass membrane protein</topology>
    </subcellularLocation>
    <subcellularLocation>
        <location evidence="1">Membrane</location>
        <topology evidence="1">Multi-pass membrane protein</topology>
    </subcellularLocation>
</comment>
<dbReference type="PIRSF" id="PIRSF006648">
    <property type="entry name" value="DrrB"/>
    <property type="match status" value="1"/>
</dbReference>
<name>A0A7K1V2R9_9NOCA</name>
<keyword evidence="6" id="KW-1003">Cell membrane</keyword>
<keyword evidence="3 6" id="KW-1133">Transmembrane helix</keyword>
<dbReference type="Proteomes" id="UP000466794">
    <property type="component" value="Unassembled WGS sequence"/>
</dbReference>
<dbReference type="RefSeq" id="WP_157390458.1">
    <property type="nucleotide sequence ID" value="NZ_WRPP01000005.1"/>
</dbReference>
<dbReference type="PROSITE" id="PS51012">
    <property type="entry name" value="ABC_TM2"/>
    <property type="match status" value="1"/>
</dbReference>
<dbReference type="InterPro" id="IPR047817">
    <property type="entry name" value="ABC2_TM_bact-type"/>
</dbReference>
<evidence type="ECO:0000313" key="8">
    <source>
        <dbReference type="EMBL" id="MVU80905.1"/>
    </source>
</evidence>
<feature type="transmembrane region" description="Helical" evidence="6">
    <location>
        <begin position="227"/>
        <end position="249"/>
    </location>
</feature>
<sequence>MTAVLLRDTMIQTQRLLLRWTRHPVTLLETLLIPCLLLFVLNTVIGTQVTAFSGHDALYGSVPMVAVIGALSGAVAGGAMLWRERESGLLSRFWVLPVHRASGPAARILAEATRILAGTVVIVAFGYLLGFRFRQGLPAALAFLSIPVLLGLAFATIVTAVAATAPKATLVESMTILTSLLMFFSTGFVPAPAYPSWIRPVVEYQPISVTIDTMRALAEGGPLTRPLLLTLAWSLGALCVFTVPAALAYRRASRR</sequence>
<evidence type="ECO:0000256" key="1">
    <source>
        <dbReference type="ARBA" id="ARBA00004141"/>
    </source>
</evidence>
<keyword evidence="9" id="KW-1185">Reference proteome</keyword>
<dbReference type="PANTHER" id="PTHR43027:SF1">
    <property type="entry name" value="DOXORUBICIN RESISTANCE ABC TRANSPORTER PERMEASE PROTEIN DRRC-RELATED"/>
    <property type="match status" value="1"/>
</dbReference>
<gene>
    <name evidence="8" type="ORF">GPX89_27105</name>
</gene>
<dbReference type="InterPro" id="IPR052902">
    <property type="entry name" value="ABC-2_transporter"/>
</dbReference>
<feature type="transmembrane region" description="Helical" evidence="6">
    <location>
        <begin position="175"/>
        <end position="194"/>
    </location>
</feature>
<proteinExistence type="inferred from homology"/>